<dbReference type="SUPFAM" id="SSF52058">
    <property type="entry name" value="L domain-like"/>
    <property type="match status" value="1"/>
</dbReference>
<dbReference type="Proteomes" id="UP001054902">
    <property type="component" value="Unassembled WGS sequence"/>
</dbReference>
<accession>A0AAD3CGZ4</accession>
<proteinExistence type="predicted"/>
<dbReference type="Pfam" id="PF13306">
    <property type="entry name" value="LRR_5"/>
    <property type="match status" value="1"/>
</dbReference>
<dbReference type="EMBL" id="BLLK01000020">
    <property type="protein sequence ID" value="GFH44646.1"/>
    <property type="molecule type" value="Genomic_DNA"/>
</dbReference>
<reference evidence="1 2" key="1">
    <citation type="journal article" date="2021" name="Sci. Rep.">
        <title>The genome of the diatom Chaetoceros tenuissimus carries an ancient integrated fragment of an extant virus.</title>
        <authorList>
            <person name="Hongo Y."/>
            <person name="Kimura K."/>
            <person name="Takaki Y."/>
            <person name="Yoshida Y."/>
            <person name="Baba S."/>
            <person name="Kobayashi G."/>
            <person name="Nagasaki K."/>
            <person name="Hano T."/>
            <person name="Tomaru Y."/>
        </authorList>
    </citation>
    <scope>NUCLEOTIDE SEQUENCE [LARGE SCALE GENOMIC DNA]</scope>
    <source>
        <strain evidence="1 2">NIES-3715</strain>
    </source>
</reference>
<sequence length="270" mass="31390">MRVQTEEWRRFTPGVRMYKGKKTLFYNGEPLWEGRNVDGHPRRIYDWKERDSWEVIIVLPGVELIPNETFSSCENLKTVIMADSLKRIEEWVFNHCYCLEYVKLSNNLEYIGYGAFQSCSSLSSVFIPPSCREIDYGAFWNCKKLIIFVVPQHTQLGEDMIGCTALIEASLFELNENGDYESENSDEVNEWIKNTNGNTDEYALHRACSSYNPFTEIIYQIVKRQGLEAFHKKNEIGITPFQYLDTNPFADISQSAIMKRYVLEMMGEAV</sequence>
<dbReference type="Gene3D" id="3.80.10.10">
    <property type="entry name" value="Ribonuclease Inhibitor"/>
    <property type="match status" value="1"/>
</dbReference>
<keyword evidence="2" id="KW-1185">Reference proteome</keyword>
<comment type="caution">
    <text evidence="1">The sequence shown here is derived from an EMBL/GenBank/DDBJ whole genome shotgun (WGS) entry which is preliminary data.</text>
</comment>
<evidence type="ECO:0000313" key="2">
    <source>
        <dbReference type="Proteomes" id="UP001054902"/>
    </source>
</evidence>
<dbReference type="InterPro" id="IPR053139">
    <property type="entry name" value="Surface_bspA-like"/>
</dbReference>
<dbReference type="InterPro" id="IPR026906">
    <property type="entry name" value="LRR_5"/>
</dbReference>
<protein>
    <submittedName>
        <fullName evidence="1">Leucine-rich repeat domain-containing protein</fullName>
    </submittedName>
</protein>
<dbReference type="PANTHER" id="PTHR45661:SF3">
    <property type="entry name" value="IG-LIKE DOMAIN-CONTAINING PROTEIN"/>
    <property type="match status" value="1"/>
</dbReference>
<gene>
    <name evidence="1" type="ORF">CTEN210_01120</name>
</gene>
<dbReference type="InterPro" id="IPR032675">
    <property type="entry name" value="LRR_dom_sf"/>
</dbReference>
<dbReference type="AlphaFoldDB" id="A0AAD3CGZ4"/>
<dbReference type="PANTHER" id="PTHR45661">
    <property type="entry name" value="SURFACE ANTIGEN"/>
    <property type="match status" value="1"/>
</dbReference>
<organism evidence="1 2">
    <name type="scientific">Chaetoceros tenuissimus</name>
    <dbReference type="NCBI Taxonomy" id="426638"/>
    <lineage>
        <taxon>Eukaryota</taxon>
        <taxon>Sar</taxon>
        <taxon>Stramenopiles</taxon>
        <taxon>Ochrophyta</taxon>
        <taxon>Bacillariophyta</taxon>
        <taxon>Coscinodiscophyceae</taxon>
        <taxon>Chaetocerotophycidae</taxon>
        <taxon>Chaetocerotales</taxon>
        <taxon>Chaetocerotaceae</taxon>
        <taxon>Chaetoceros</taxon>
    </lineage>
</organism>
<evidence type="ECO:0000313" key="1">
    <source>
        <dbReference type="EMBL" id="GFH44646.1"/>
    </source>
</evidence>
<name>A0AAD3CGZ4_9STRA</name>